<dbReference type="SUPFAM" id="SSF52540">
    <property type="entry name" value="P-loop containing nucleoside triphosphate hydrolases"/>
    <property type="match status" value="1"/>
</dbReference>
<dbReference type="InterPro" id="IPR027417">
    <property type="entry name" value="P-loop_NTPase"/>
</dbReference>
<evidence type="ECO:0000259" key="1">
    <source>
        <dbReference type="Pfam" id="PF13087"/>
    </source>
</evidence>
<dbReference type="EnsemblMetazoa" id="AMAM005053-RA">
    <property type="protein sequence ID" value="AMAM005053-PA"/>
    <property type="gene ID" value="AMAM005053"/>
</dbReference>
<dbReference type="PANTHER" id="PTHR10887:SF419">
    <property type="entry name" value="RNA HELICASE MOV10L1"/>
    <property type="match status" value="1"/>
</dbReference>
<dbReference type="AlphaFoldDB" id="A0A182SEB1"/>
<dbReference type="GO" id="GO:0043186">
    <property type="term" value="C:P granule"/>
    <property type="evidence" value="ECO:0007669"/>
    <property type="project" value="TreeGrafter"/>
</dbReference>
<keyword evidence="3" id="KW-1185">Reference proteome</keyword>
<dbReference type="InterPro" id="IPR041679">
    <property type="entry name" value="DNA2/NAM7-like_C"/>
</dbReference>
<proteinExistence type="predicted"/>
<dbReference type="PANTHER" id="PTHR10887">
    <property type="entry name" value="DNA2/NAM7 HELICASE FAMILY"/>
    <property type="match status" value="1"/>
</dbReference>
<reference evidence="2" key="2">
    <citation type="submission" date="2020-05" db="UniProtKB">
        <authorList>
            <consortium name="EnsemblMetazoa"/>
        </authorList>
    </citation>
    <scope>IDENTIFICATION</scope>
    <source>
        <strain evidence="2">maculatus3</strain>
    </source>
</reference>
<evidence type="ECO:0000313" key="2">
    <source>
        <dbReference type="EnsemblMetazoa" id="AMAM005053-PA"/>
    </source>
</evidence>
<accession>A0A182SEB1</accession>
<dbReference type="Pfam" id="PF13087">
    <property type="entry name" value="AAA_12"/>
    <property type="match status" value="1"/>
</dbReference>
<name>A0A182SEB1_9DIPT</name>
<reference evidence="3" key="1">
    <citation type="submission" date="2013-09" db="EMBL/GenBank/DDBJ databases">
        <title>The Genome Sequence of Anopheles maculatus species B.</title>
        <authorList>
            <consortium name="The Broad Institute Genomics Platform"/>
            <person name="Neafsey D.E."/>
            <person name="Besansky N."/>
            <person name="Howell P."/>
            <person name="Walton C."/>
            <person name="Young S.K."/>
            <person name="Zeng Q."/>
            <person name="Gargeya S."/>
            <person name="Fitzgerald M."/>
            <person name="Haas B."/>
            <person name="Abouelleil A."/>
            <person name="Allen A.W."/>
            <person name="Alvarado L."/>
            <person name="Arachchi H.M."/>
            <person name="Berlin A.M."/>
            <person name="Chapman S.B."/>
            <person name="Gainer-Dewar J."/>
            <person name="Goldberg J."/>
            <person name="Griggs A."/>
            <person name="Gujja S."/>
            <person name="Hansen M."/>
            <person name="Howarth C."/>
            <person name="Imamovic A."/>
            <person name="Ireland A."/>
            <person name="Larimer J."/>
            <person name="McCowan C."/>
            <person name="Murphy C."/>
            <person name="Pearson M."/>
            <person name="Poon T.W."/>
            <person name="Priest M."/>
            <person name="Roberts A."/>
            <person name="Saif S."/>
            <person name="Shea T."/>
            <person name="Sisk P."/>
            <person name="Sykes S."/>
            <person name="Wortman J."/>
            <person name="Nusbaum C."/>
            <person name="Birren B."/>
        </authorList>
    </citation>
    <scope>NUCLEOTIDE SEQUENCE [LARGE SCALE GENOMIC DNA]</scope>
    <source>
        <strain evidence="3">maculatus3</strain>
    </source>
</reference>
<dbReference type="GO" id="GO:0035194">
    <property type="term" value="P:regulatory ncRNA-mediated post-transcriptional gene silencing"/>
    <property type="evidence" value="ECO:0007669"/>
    <property type="project" value="TreeGrafter"/>
</dbReference>
<organism evidence="2 3">
    <name type="scientific">Anopheles maculatus</name>
    <dbReference type="NCBI Taxonomy" id="74869"/>
    <lineage>
        <taxon>Eukaryota</taxon>
        <taxon>Metazoa</taxon>
        <taxon>Ecdysozoa</taxon>
        <taxon>Arthropoda</taxon>
        <taxon>Hexapoda</taxon>
        <taxon>Insecta</taxon>
        <taxon>Pterygota</taxon>
        <taxon>Neoptera</taxon>
        <taxon>Endopterygota</taxon>
        <taxon>Diptera</taxon>
        <taxon>Nematocera</taxon>
        <taxon>Culicoidea</taxon>
        <taxon>Culicidae</taxon>
        <taxon>Anophelinae</taxon>
        <taxon>Anopheles</taxon>
        <taxon>Anopheles maculatus group</taxon>
    </lineage>
</organism>
<dbReference type="InterPro" id="IPR047187">
    <property type="entry name" value="SF1_C_Upf1"/>
</dbReference>
<protein>
    <recommendedName>
        <fullName evidence="1">DNA2/NAM7 helicase-like C-terminal domain-containing protein</fullName>
    </recommendedName>
</protein>
<dbReference type="Gene3D" id="3.40.50.300">
    <property type="entry name" value="P-loop containing nucleotide triphosphate hydrolases"/>
    <property type="match status" value="1"/>
</dbReference>
<dbReference type="VEuPathDB" id="VectorBase:AMAM005053"/>
<dbReference type="CDD" id="cd18808">
    <property type="entry name" value="SF1_C_Upf1"/>
    <property type="match status" value="1"/>
</dbReference>
<dbReference type="GO" id="GO:0005829">
    <property type="term" value="C:cytosol"/>
    <property type="evidence" value="ECO:0007669"/>
    <property type="project" value="TreeGrafter"/>
</dbReference>
<dbReference type="InterPro" id="IPR045055">
    <property type="entry name" value="DNA2/NAM7-like"/>
</dbReference>
<dbReference type="Proteomes" id="UP000075901">
    <property type="component" value="Unassembled WGS sequence"/>
</dbReference>
<evidence type="ECO:0000313" key="3">
    <source>
        <dbReference type="Proteomes" id="UP000075901"/>
    </source>
</evidence>
<sequence length="171" mass="19298">MQQDSITLSYWNVQEAIKVYEYVQLLMKEEINGRILQQEDIGIVAPYSKQVEFIKNGLSLLGLDNIEVGSAEQYQGREKPVIIVSTVRSNRKTVGFLADARRLNVVLTRAQALTIIIGNPTNLMQDGTWYEFLKLIKANKAIAGKIFNCTKHVPTQSELIEIEPINGQNFS</sequence>
<feature type="domain" description="DNA2/NAM7 helicase-like C-terminal" evidence="1">
    <location>
        <begin position="8"/>
        <end position="120"/>
    </location>
</feature>